<evidence type="ECO:0000256" key="2">
    <source>
        <dbReference type="ARBA" id="ARBA00022980"/>
    </source>
</evidence>
<proteinExistence type="inferred from homology"/>
<dbReference type="WBParaSite" id="PSU_v2.g15239.t1">
    <property type="protein sequence ID" value="PSU_v2.g15239.t1"/>
    <property type="gene ID" value="PSU_v2.g15239"/>
</dbReference>
<keyword evidence="2 6" id="KW-0689">Ribosomal protein</keyword>
<evidence type="ECO:0000256" key="4">
    <source>
        <dbReference type="ARBA" id="ARBA00035235"/>
    </source>
</evidence>
<dbReference type="GO" id="GO:0022625">
    <property type="term" value="C:cytosolic large ribosomal subunit"/>
    <property type="evidence" value="ECO:0007669"/>
    <property type="project" value="TreeGrafter"/>
</dbReference>
<organism evidence="7 8">
    <name type="scientific">Panagrolaimus superbus</name>
    <dbReference type="NCBI Taxonomy" id="310955"/>
    <lineage>
        <taxon>Eukaryota</taxon>
        <taxon>Metazoa</taxon>
        <taxon>Ecdysozoa</taxon>
        <taxon>Nematoda</taxon>
        <taxon>Chromadorea</taxon>
        <taxon>Rhabditida</taxon>
        <taxon>Tylenchina</taxon>
        <taxon>Panagrolaimomorpha</taxon>
        <taxon>Panagrolaimoidea</taxon>
        <taxon>Panagrolaimidae</taxon>
        <taxon>Panagrolaimus</taxon>
    </lineage>
</organism>
<dbReference type="PANTHER" id="PTHR10965">
    <property type="entry name" value="60S RIBOSOMAL PROTEIN L38"/>
    <property type="match status" value="1"/>
</dbReference>
<dbReference type="InterPro" id="IPR038464">
    <property type="entry name" value="Ribosomal_eL38_sf"/>
</dbReference>
<dbReference type="GO" id="GO:0006412">
    <property type="term" value="P:translation"/>
    <property type="evidence" value="ECO:0007669"/>
    <property type="project" value="InterPro"/>
</dbReference>
<evidence type="ECO:0000256" key="5">
    <source>
        <dbReference type="ARBA" id="ARBA00035338"/>
    </source>
</evidence>
<dbReference type="Pfam" id="PF01781">
    <property type="entry name" value="Ribosomal_L38e"/>
    <property type="match status" value="1"/>
</dbReference>
<dbReference type="AlphaFoldDB" id="A0A914Y4W4"/>
<evidence type="ECO:0000313" key="8">
    <source>
        <dbReference type="WBParaSite" id="PSU_v2.g15239.t1"/>
    </source>
</evidence>
<evidence type="ECO:0000256" key="1">
    <source>
        <dbReference type="ARBA" id="ARBA00007803"/>
    </source>
</evidence>
<dbReference type="FunFam" id="3.30.720.90:FF:000001">
    <property type="entry name" value="60S ribosomal protein L38"/>
    <property type="match status" value="1"/>
</dbReference>
<reference evidence="8" key="1">
    <citation type="submission" date="2022-11" db="UniProtKB">
        <authorList>
            <consortium name="WormBaseParasite"/>
        </authorList>
    </citation>
    <scope>IDENTIFICATION</scope>
</reference>
<dbReference type="Gene3D" id="3.30.720.90">
    <property type="match status" value="1"/>
</dbReference>
<sequence>MPREVKEVKEFLVLSRRKDAKYVVVKQNPDNVKFKLRCSKHLHTLVLKDKEKAAKVQASFPKTLTMKKIK</sequence>
<dbReference type="Proteomes" id="UP000887577">
    <property type="component" value="Unplaced"/>
</dbReference>
<dbReference type="PANTHER" id="PTHR10965:SF0">
    <property type="entry name" value="LARGE RIBOSOMAL SUBUNIT PROTEIN EL38"/>
    <property type="match status" value="1"/>
</dbReference>
<comment type="similarity">
    <text evidence="1 6">Belongs to the eukaryotic ribosomal protein eL38 family.</text>
</comment>
<dbReference type="GO" id="GO:0022618">
    <property type="term" value="P:protein-RNA complex assembly"/>
    <property type="evidence" value="ECO:0007669"/>
    <property type="project" value="TreeGrafter"/>
</dbReference>
<protein>
    <recommendedName>
        <fullName evidence="4">Large ribosomal subunit protein eL38</fullName>
    </recommendedName>
    <alternativeName>
        <fullName evidence="5">60S ribosomal protein L38</fullName>
    </alternativeName>
</protein>
<evidence type="ECO:0000256" key="3">
    <source>
        <dbReference type="ARBA" id="ARBA00023274"/>
    </source>
</evidence>
<evidence type="ECO:0000313" key="7">
    <source>
        <dbReference type="Proteomes" id="UP000887577"/>
    </source>
</evidence>
<dbReference type="InterPro" id="IPR002675">
    <property type="entry name" value="Ribosomal_eL38"/>
</dbReference>
<dbReference type="GO" id="GO:0003735">
    <property type="term" value="F:structural constituent of ribosome"/>
    <property type="evidence" value="ECO:0007669"/>
    <property type="project" value="InterPro"/>
</dbReference>
<keyword evidence="7" id="KW-1185">Reference proteome</keyword>
<evidence type="ECO:0000256" key="6">
    <source>
        <dbReference type="RuleBase" id="RU003445"/>
    </source>
</evidence>
<name>A0A914Y4W4_9BILA</name>
<accession>A0A914Y4W4</accession>
<keyword evidence="3 6" id="KW-0687">Ribonucleoprotein</keyword>